<evidence type="ECO:0000313" key="1">
    <source>
        <dbReference type="EMBL" id="PZX36927.1"/>
    </source>
</evidence>
<reference evidence="1 2" key="1">
    <citation type="submission" date="2018-06" db="EMBL/GenBank/DDBJ databases">
        <title>Genomic Encyclopedia of Archaeal and Bacterial Type Strains, Phase II (KMG-II): from individual species to whole genera.</title>
        <authorList>
            <person name="Goeker M."/>
        </authorList>
    </citation>
    <scope>NUCLEOTIDE SEQUENCE [LARGE SCALE GENOMIC DNA]</scope>
    <source>
        <strain evidence="1 2">DSM 13087</strain>
    </source>
</reference>
<accession>A0A2W7PYD8</accession>
<organism evidence="1 2">
    <name type="scientific">Roseinatronobacter thiooxidans</name>
    <dbReference type="NCBI Taxonomy" id="121821"/>
    <lineage>
        <taxon>Bacteria</taxon>
        <taxon>Pseudomonadati</taxon>
        <taxon>Pseudomonadota</taxon>
        <taxon>Alphaproteobacteria</taxon>
        <taxon>Rhodobacterales</taxon>
        <taxon>Paracoccaceae</taxon>
        <taxon>Roseinatronobacter</taxon>
    </lineage>
</organism>
<evidence type="ECO:0000313" key="2">
    <source>
        <dbReference type="Proteomes" id="UP000249364"/>
    </source>
</evidence>
<dbReference type="Gene3D" id="3.30.2310.20">
    <property type="entry name" value="RelE-like"/>
    <property type="match status" value="1"/>
</dbReference>
<protein>
    <submittedName>
        <fullName evidence="1">Plasmid stabilization system protein ParE</fullName>
    </submittedName>
</protein>
<keyword evidence="2" id="KW-1185">Reference proteome</keyword>
<dbReference type="RefSeq" id="WP_111361435.1">
    <property type="nucleotide sequence ID" value="NZ_QKZQ01000026.1"/>
</dbReference>
<dbReference type="OrthoDB" id="7724949at2"/>
<proteinExistence type="predicted"/>
<dbReference type="InterPro" id="IPR035093">
    <property type="entry name" value="RelE/ParE_toxin_dom_sf"/>
</dbReference>
<comment type="caution">
    <text evidence="1">The sequence shown here is derived from an EMBL/GenBank/DDBJ whole genome shotgun (WGS) entry which is preliminary data.</text>
</comment>
<dbReference type="EMBL" id="QKZQ01000026">
    <property type="protein sequence ID" value="PZX36927.1"/>
    <property type="molecule type" value="Genomic_DNA"/>
</dbReference>
<name>A0A2W7PYD8_9RHOB</name>
<dbReference type="AlphaFoldDB" id="A0A2W7PYD8"/>
<dbReference type="Proteomes" id="UP000249364">
    <property type="component" value="Unassembled WGS sequence"/>
</dbReference>
<gene>
    <name evidence="1" type="ORF">LY56_03334</name>
</gene>
<sequence>MWKIEVSEAAERDLGLLFLHLANSYVEFASNRREAAAQARKHVQKVFAARERIASASMRGERHDAWMPGLRHLILDKGVYCYLVDEGAHGIRILAIFFGGQDHQRCMLLRLLGSP</sequence>